<dbReference type="STRING" id="1250539.Ga0080574_TMP2803"/>
<keyword evidence="3" id="KW-1185">Reference proteome</keyword>
<dbReference type="AlphaFoldDB" id="A0A1P8UUQ9"/>
<feature type="chain" id="PRO_5010311867" description="Twin-arginine translocation signal domain-containing protein" evidence="1">
    <location>
        <begin position="27"/>
        <end position="113"/>
    </location>
</feature>
<dbReference type="EMBL" id="CP015093">
    <property type="protein sequence ID" value="APZ53137.1"/>
    <property type="molecule type" value="Genomic_DNA"/>
</dbReference>
<sequence length="113" mass="12485" precursor="true">MNMLDRRGFFKSASAALAATATPALAFQAPITETPDHPDWWKRIVEVIDHLEAADPHEMHLSIAAKAFAANEIRKALDMPQRNEKLVSEYRDATAIFIANGKRRESALTGGLV</sequence>
<evidence type="ECO:0000313" key="2">
    <source>
        <dbReference type="EMBL" id="APZ53137.1"/>
    </source>
</evidence>
<evidence type="ECO:0000256" key="1">
    <source>
        <dbReference type="SAM" id="SignalP"/>
    </source>
</evidence>
<keyword evidence="1" id="KW-0732">Signal</keyword>
<dbReference type="RefSeq" id="WP_076700474.1">
    <property type="nucleotide sequence ID" value="NZ_JBHSGJ010000018.1"/>
</dbReference>
<reference evidence="2 3" key="1">
    <citation type="submission" date="2016-04" db="EMBL/GenBank/DDBJ databases">
        <title>Deep-sea bacteria in the southern Pacific.</title>
        <authorList>
            <person name="Tang K."/>
        </authorList>
    </citation>
    <scope>NUCLEOTIDE SEQUENCE [LARGE SCALE GENOMIC DNA]</scope>
    <source>
        <strain evidence="2 3">JLT2014</strain>
    </source>
</reference>
<evidence type="ECO:0008006" key="4">
    <source>
        <dbReference type="Google" id="ProtNLM"/>
    </source>
</evidence>
<gene>
    <name evidence="2" type="ORF">Ga0080574_TMP2803</name>
</gene>
<dbReference type="PROSITE" id="PS51318">
    <property type="entry name" value="TAT"/>
    <property type="match status" value="1"/>
</dbReference>
<dbReference type="Proteomes" id="UP000187059">
    <property type="component" value="Chromosome"/>
</dbReference>
<accession>A0A1P8UUQ9</accession>
<protein>
    <recommendedName>
        <fullName evidence="4">Twin-arginine translocation signal domain-containing protein</fullName>
    </recommendedName>
</protein>
<evidence type="ECO:0000313" key="3">
    <source>
        <dbReference type="Proteomes" id="UP000187059"/>
    </source>
</evidence>
<name>A0A1P8UUQ9_9RHOB</name>
<feature type="signal peptide" evidence="1">
    <location>
        <begin position="1"/>
        <end position="26"/>
    </location>
</feature>
<organism evidence="2 3">
    <name type="scientific">Salipiger abyssi</name>
    <dbReference type="NCBI Taxonomy" id="1250539"/>
    <lineage>
        <taxon>Bacteria</taxon>
        <taxon>Pseudomonadati</taxon>
        <taxon>Pseudomonadota</taxon>
        <taxon>Alphaproteobacteria</taxon>
        <taxon>Rhodobacterales</taxon>
        <taxon>Roseobacteraceae</taxon>
        <taxon>Salipiger</taxon>
    </lineage>
</organism>
<proteinExistence type="predicted"/>
<dbReference type="InterPro" id="IPR006311">
    <property type="entry name" value="TAT_signal"/>
</dbReference>
<dbReference type="KEGG" id="paby:Ga0080574_TMP2803"/>